<dbReference type="CDD" id="cd07505">
    <property type="entry name" value="HAD_BPGM-like"/>
    <property type="match status" value="1"/>
</dbReference>
<dbReference type="InterPro" id="IPR023214">
    <property type="entry name" value="HAD_sf"/>
</dbReference>
<protein>
    <submittedName>
        <fullName evidence="2">Phosphatase YqaB</fullName>
    </submittedName>
</protein>
<dbReference type="InterPro" id="IPR041492">
    <property type="entry name" value="HAD_2"/>
</dbReference>
<name>A0A0U1P691_PHOLE</name>
<dbReference type="InterPro" id="IPR051806">
    <property type="entry name" value="HAD-like_SPP"/>
</dbReference>
<dbReference type="EMBL" id="DF196819">
    <property type="protein sequence ID" value="GAD29993.1"/>
    <property type="molecule type" value="Genomic_DNA"/>
</dbReference>
<organism evidence="2 3">
    <name type="scientific">Photobacterium leiognathi lrivu.4.1</name>
    <dbReference type="NCBI Taxonomy" id="1248232"/>
    <lineage>
        <taxon>Bacteria</taxon>
        <taxon>Pseudomonadati</taxon>
        <taxon>Pseudomonadota</taxon>
        <taxon>Gammaproteobacteria</taxon>
        <taxon>Vibrionales</taxon>
        <taxon>Vibrionaceae</taxon>
        <taxon>Photobacterium</taxon>
    </lineage>
</organism>
<dbReference type="InterPro" id="IPR010976">
    <property type="entry name" value="B-phosphoglucomutase_hydrolase"/>
</dbReference>
<gene>
    <name evidence="2" type="ORF">PLEI_1647</name>
</gene>
<dbReference type="NCBIfam" id="TIGR02009">
    <property type="entry name" value="PGMB-YQAB-SF"/>
    <property type="match status" value="1"/>
</dbReference>
<proteinExistence type="inferred from homology"/>
<dbReference type="AlphaFoldDB" id="A0A0U1P691"/>
<dbReference type="Gene3D" id="3.40.50.1000">
    <property type="entry name" value="HAD superfamily/HAD-like"/>
    <property type="match status" value="1"/>
</dbReference>
<dbReference type="PANTHER" id="PTHR43481">
    <property type="entry name" value="FRUCTOSE-1-PHOSPHATE PHOSPHATASE"/>
    <property type="match status" value="1"/>
</dbReference>
<evidence type="ECO:0000256" key="1">
    <source>
        <dbReference type="ARBA" id="ARBA00006171"/>
    </source>
</evidence>
<dbReference type="RefSeq" id="WP_023932526.1">
    <property type="nucleotide sequence ID" value="NZ_DF196819.1"/>
</dbReference>
<dbReference type="GO" id="GO:0050308">
    <property type="term" value="F:sugar-phosphatase activity"/>
    <property type="evidence" value="ECO:0007669"/>
    <property type="project" value="TreeGrafter"/>
</dbReference>
<dbReference type="SFLD" id="SFLDS00003">
    <property type="entry name" value="Haloacid_Dehalogenase"/>
    <property type="match status" value="1"/>
</dbReference>
<dbReference type="eggNOG" id="COG0637">
    <property type="taxonomic scope" value="Bacteria"/>
</dbReference>
<dbReference type="InterPro" id="IPR006439">
    <property type="entry name" value="HAD-SF_hydro_IA"/>
</dbReference>
<accession>A0A0U1P691</accession>
<dbReference type="SUPFAM" id="SSF56784">
    <property type="entry name" value="HAD-like"/>
    <property type="match status" value="1"/>
</dbReference>
<dbReference type="SFLD" id="SFLDG01129">
    <property type="entry name" value="C1.5:_HAD__Beta-PGM__Phosphata"/>
    <property type="match status" value="1"/>
</dbReference>
<evidence type="ECO:0000313" key="3">
    <source>
        <dbReference type="Proteomes" id="UP000030675"/>
    </source>
</evidence>
<comment type="similarity">
    <text evidence="1">Belongs to the HAD-like hydrolase superfamily. CbbY/CbbZ/Gph/YieH family.</text>
</comment>
<dbReference type="PANTHER" id="PTHR43481:SF4">
    <property type="entry name" value="GLYCEROL-1-PHOSPHATE PHOSPHOHYDROLASE 1-RELATED"/>
    <property type="match status" value="1"/>
</dbReference>
<dbReference type="Proteomes" id="UP000030675">
    <property type="component" value="Unassembled WGS sequence"/>
</dbReference>
<sequence length="200" mass="21858">MDLKQYKAVIFDMDGTLIDSMPAHIDAWQTTCEAHGIPVDRDWFYTMGGSPTLNTAKALIEKYQLDADPVYLAESKLRNFDDIKQKGEVITGTFEILKQAKALGMPSAIGTGCQRRHALEILTAAGLMPLLDEIVTANEVTQHKPFPETFLQAAEKLGVTAKDCVVFEDTELGCQAAKAAGMDCYLVADGEITAFRPANI</sequence>
<reference evidence="3" key="1">
    <citation type="submission" date="2012-12" db="EMBL/GenBank/DDBJ databases">
        <title>Genome Sequence of Photobacterium leiognathi lrivu.4.1.</title>
        <authorList>
            <person name="Urbanczyk H."/>
            <person name="Ogura Y."/>
            <person name="Hayashi T."/>
            <person name="Dunlap P.V."/>
        </authorList>
    </citation>
    <scope>NUCLEOTIDE SEQUENCE [LARGE SCALE GENOMIC DNA]</scope>
    <source>
        <strain evidence="3">lrivu.4.1</strain>
    </source>
</reference>
<evidence type="ECO:0000313" key="2">
    <source>
        <dbReference type="EMBL" id="GAD29993.1"/>
    </source>
</evidence>
<dbReference type="NCBIfam" id="TIGR01509">
    <property type="entry name" value="HAD-SF-IA-v3"/>
    <property type="match status" value="1"/>
</dbReference>
<dbReference type="SFLD" id="SFLDG01135">
    <property type="entry name" value="C1.5.6:_HAD__Beta-PGM__Phospha"/>
    <property type="match status" value="1"/>
</dbReference>
<dbReference type="InterPro" id="IPR023198">
    <property type="entry name" value="PGP-like_dom2"/>
</dbReference>
<dbReference type="Pfam" id="PF13419">
    <property type="entry name" value="HAD_2"/>
    <property type="match status" value="1"/>
</dbReference>
<dbReference type="Gene3D" id="1.10.150.240">
    <property type="entry name" value="Putative phosphatase, domain 2"/>
    <property type="match status" value="1"/>
</dbReference>
<dbReference type="InterPro" id="IPR036412">
    <property type="entry name" value="HAD-like_sf"/>
</dbReference>
<dbReference type="HOGENOM" id="CLU_045011_13_3_6"/>